<proteinExistence type="predicted"/>
<dbReference type="Proteomes" id="UP001071230">
    <property type="component" value="Unassembled WGS sequence"/>
</dbReference>
<dbReference type="SUPFAM" id="SSF54631">
    <property type="entry name" value="CBS-domain pair"/>
    <property type="match status" value="1"/>
</dbReference>
<dbReference type="EMBL" id="CDGJ01000003">
    <property type="protein sequence ID" value="CEJ05789.1"/>
    <property type="molecule type" value="Genomic_DNA"/>
</dbReference>
<organism evidence="4">
    <name type="scientific">Acididesulfobacillus acetoxydans</name>
    <dbReference type="NCBI Taxonomy" id="1561005"/>
    <lineage>
        <taxon>Bacteria</taxon>
        <taxon>Bacillati</taxon>
        <taxon>Bacillota</taxon>
        <taxon>Clostridia</taxon>
        <taxon>Eubacteriales</taxon>
        <taxon>Peptococcaceae</taxon>
        <taxon>Acididesulfobacillus</taxon>
    </lineage>
</organism>
<dbReference type="PANTHER" id="PTHR43080">
    <property type="entry name" value="CBS DOMAIN-CONTAINING PROTEIN CBSX3, MITOCHONDRIAL"/>
    <property type="match status" value="1"/>
</dbReference>
<dbReference type="PANTHER" id="PTHR43080:SF2">
    <property type="entry name" value="CBS DOMAIN-CONTAINING PROTEIN"/>
    <property type="match status" value="1"/>
</dbReference>
<feature type="domain" description="CBS" evidence="3">
    <location>
        <begin position="7"/>
        <end position="64"/>
    </location>
</feature>
<sequence>MQVKDIMSSAVISLLPEDSVQKAASLICLRKISGIPVADEEMKFIGMLSEKDILRAIYPSYREFYDDPAEFRAFEDLSRRYDSTVNLKVRDIFTRQTIAVQPETPVLKALSLMVTKRIRRLPVVDEAGKLIGIISQGDVHQALFNEHFHMS</sequence>
<dbReference type="PROSITE" id="PS51371">
    <property type="entry name" value="CBS"/>
    <property type="match status" value="2"/>
</dbReference>
<accession>A0A8S0W586</accession>
<dbReference type="CDD" id="cd04586">
    <property type="entry name" value="CBS_pair_BON_assoc"/>
    <property type="match status" value="1"/>
</dbReference>
<dbReference type="Proteomes" id="UP000836597">
    <property type="component" value="Chromosome"/>
</dbReference>
<dbReference type="InterPro" id="IPR046342">
    <property type="entry name" value="CBS_dom_sf"/>
</dbReference>
<feature type="domain" description="CBS" evidence="3">
    <location>
        <begin position="93"/>
        <end position="150"/>
    </location>
</feature>
<dbReference type="KEGG" id="aacx:DEACI_3731"/>
<evidence type="ECO:0000313" key="4">
    <source>
        <dbReference type="EMBL" id="CAA7602908.1"/>
    </source>
</evidence>
<dbReference type="EMBL" id="LR746496">
    <property type="protein sequence ID" value="CAA7602908.1"/>
    <property type="molecule type" value="Genomic_DNA"/>
</dbReference>
<dbReference type="SMART" id="SM00116">
    <property type="entry name" value="CBS"/>
    <property type="match status" value="2"/>
</dbReference>
<reference evidence="4" key="2">
    <citation type="submission" date="2020-01" db="EMBL/GenBank/DDBJ databases">
        <authorList>
            <person name="Hornung B."/>
        </authorList>
    </citation>
    <scope>NUCLEOTIDE SEQUENCE</scope>
    <source>
        <strain evidence="4">PacBioINE</strain>
    </source>
</reference>
<gene>
    <name evidence="5" type="ORF">DEACI_0209</name>
    <name evidence="4" type="ORF">DEACI_3731</name>
</gene>
<evidence type="ECO:0000256" key="2">
    <source>
        <dbReference type="PROSITE-ProRule" id="PRU00703"/>
    </source>
</evidence>
<dbReference type="Pfam" id="PF00571">
    <property type="entry name" value="CBS"/>
    <property type="match status" value="2"/>
</dbReference>
<evidence type="ECO:0000259" key="3">
    <source>
        <dbReference type="PROSITE" id="PS51371"/>
    </source>
</evidence>
<dbReference type="RefSeq" id="WP_240986208.1">
    <property type="nucleotide sequence ID" value="NZ_CDGJ01000003.1"/>
</dbReference>
<evidence type="ECO:0000256" key="1">
    <source>
        <dbReference type="ARBA" id="ARBA00023122"/>
    </source>
</evidence>
<keyword evidence="6" id="KW-1185">Reference proteome</keyword>
<keyword evidence="1 2" id="KW-0129">CBS domain</keyword>
<dbReference type="InterPro" id="IPR000644">
    <property type="entry name" value="CBS_dom"/>
</dbReference>
<protein>
    <submittedName>
        <fullName evidence="4 5">CBS domain</fullName>
    </submittedName>
</protein>
<dbReference type="InterPro" id="IPR051257">
    <property type="entry name" value="Diverse_CBS-Domain"/>
</dbReference>
<evidence type="ECO:0000313" key="6">
    <source>
        <dbReference type="Proteomes" id="UP001071230"/>
    </source>
</evidence>
<evidence type="ECO:0000313" key="5">
    <source>
        <dbReference type="EMBL" id="CEJ05789.1"/>
    </source>
</evidence>
<dbReference type="AlphaFoldDB" id="A0A8S0W586"/>
<reference evidence="5" key="1">
    <citation type="submission" date="2014-11" db="EMBL/GenBank/DDBJ databases">
        <authorList>
            <person name="Hornung B.V."/>
        </authorList>
    </citation>
    <scope>NUCLEOTIDE SEQUENCE</scope>
    <source>
        <strain evidence="5">INE</strain>
    </source>
</reference>
<dbReference type="Gene3D" id="3.10.580.10">
    <property type="entry name" value="CBS-domain"/>
    <property type="match status" value="1"/>
</dbReference>
<name>A0A8S0W586_9FIRM</name>